<keyword evidence="3" id="KW-1185">Reference proteome</keyword>
<keyword evidence="1" id="KW-0732">Signal</keyword>
<reference evidence="2" key="1">
    <citation type="submission" date="2021-08" db="EMBL/GenBank/DDBJ databases">
        <title>Complete genome sequence of Chryseobacterium sp strain PS-8.</title>
        <authorList>
            <person name="Das S.K."/>
        </authorList>
    </citation>
    <scope>NUCLEOTIDE SEQUENCE</scope>
    <source>
        <strain evidence="2">PS-8</strain>
    </source>
</reference>
<dbReference type="RefSeq" id="WP_235130472.1">
    <property type="nucleotide sequence ID" value="NZ_JACSGT010000001.1"/>
</dbReference>
<dbReference type="Proteomes" id="UP001430374">
    <property type="component" value="Unassembled WGS sequence"/>
</dbReference>
<evidence type="ECO:0000313" key="2">
    <source>
        <dbReference type="EMBL" id="MCF2218765.1"/>
    </source>
</evidence>
<evidence type="ECO:0000313" key="3">
    <source>
        <dbReference type="Proteomes" id="UP001430374"/>
    </source>
</evidence>
<name>A0ABS9C4A9_9FLAO</name>
<evidence type="ECO:0000256" key="1">
    <source>
        <dbReference type="SAM" id="SignalP"/>
    </source>
</evidence>
<comment type="caution">
    <text evidence="2">The sequence shown here is derived from an EMBL/GenBank/DDBJ whole genome shotgun (WGS) entry which is preliminary data.</text>
</comment>
<protein>
    <submittedName>
        <fullName evidence="2">Uncharacterized protein</fullName>
    </submittedName>
</protein>
<gene>
    <name evidence="2" type="ORF">H9Q08_05565</name>
</gene>
<organism evidence="2 3">
    <name type="scientific">Chryseobacterium indicum</name>
    <dbReference type="NCBI Taxonomy" id="2766954"/>
    <lineage>
        <taxon>Bacteria</taxon>
        <taxon>Pseudomonadati</taxon>
        <taxon>Bacteroidota</taxon>
        <taxon>Flavobacteriia</taxon>
        <taxon>Flavobacteriales</taxon>
        <taxon>Weeksellaceae</taxon>
        <taxon>Chryseobacterium group</taxon>
        <taxon>Chryseobacterium</taxon>
    </lineage>
</organism>
<proteinExistence type="predicted"/>
<accession>A0ABS9C4A9</accession>
<sequence>MKNKLFLLALSFCFVGTFAQSQKCNKTIEASDSIEVINVKDGNTYCVTKNITVKEIMLNGGNLLINEALRYCIPAHLPAEKTKLLMC</sequence>
<feature type="signal peptide" evidence="1">
    <location>
        <begin position="1"/>
        <end position="19"/>
    </location>
</feature>
<dbReference type="EMBL" id="JACSGT010000001">
    <property type="protein sequence ID" value="MCF2218765.1"/>
    <property type="molecule type" value="Genomic_DNA"/>
</dbReference>
<feature type="chain" id="PRO_5046190687" evidence="1">
    <location>
        <begin position="20"/>
        <end position="87"/>
    </location>
</feature>